<sequence>MIDETRSRKSYRVDNDYDSSFFDFKRIPSADNLKKTNTAFIRALMAAQKLGISVNYAAQPDASFEQMQ</sequence>
<comment type="caution">
    <text evidence="1">The sequence shown here is derived from an EMBL/GenBank/DDBJ whole genome shotgun (WGS) entry which is preliminary data.</text>
</comment>
<accession>A0ABR2KPW8</accession>
<evidence type="ECO:0000313" key="1">
    <source>
        <dbReference type="EMBL" id="KAK8893159.1"/>
    </source>
</evidence>
<dbReference type="Proteomes" id="UP001470230">
    <property type="component" value="Unassembled WGS sequence"/>
</dbReference>
<name>A0ABR2KPW8_9EUKA</name>
<organism evidence="1 2">
    <name type="scientific">Tritrichomonas musculus</name>
    <dbReference type="NCBI Taxonomy" id="1915356"/>
    <lineage>
        <taxon>Eukaryota</taxon>
        <taxon>Metamonada</taxon>
        <taxon>Parabasalia</taxon>
        <taxon>Tritrichomonadida</taxon>
        <taxon>Tritrichomonadidae</taxon>
        <taxon>Tritrichomonas</taxon>
    </lineage>
</organism>
<proteinExistence type="predicted"/>
<keyword evidence="2" id="KW-1185">Reference proteome</keyword>
<protein>
    <submittedName>
        <fullName evidence="1">Uncharacterized protein</fullName>
    </submittedName>
</protein>
<dbReference type="EMBL" id="JAPFFF010000003">
    <property type="protein sequence ID" value="KAK8893159.1"/>
    <property type="molecule type" value="Genomic_DNA"/>
</dbReference>
<evidence type="ECO:0000313" key="2">
    <source>
        <dbReference type="Proteomes" id="UP001470230"/>
    </source>
</evidence>
<reference evidence="1 2" key="1">
    <citation type="submission" date="2024-04" db="EMBL/GenBank/DDBJ databases">
        <title>Tritrichomonas musculus Genome.</title>
        <authorList>
            <person name="Alves-Ferreira E."/>
            <person name="Grigg M."/>
            <person name="Lorenzi H."/>
            <person name="Galac M."/>
        </authorList>
    </citation>
    <scope>NUCLEOTIDE SEQUENCE [LARGE SCALE GENOMIC DNA]</scope>
    <source>
        <strain evidence="1 2">EAF2021</strain>
    </source>
</reference>
<gene>
    <name evidence="1" type="ORF">M9Y10_021574</name>
</gene>